<feature type="transmembrane region" description="Helical" evidence="9">
    <location>
        <begin position="557"/>
        <end position="580"/>
    </location>
</feature>
<evidence type="ECO:0000256" key="7">
    <source>
        <dbReference type="ARBA" id="ARBA00023136"/>
    </source>
</evidence>
<dbReference type="SUPFAM" id="SSF90123">
    <property type="entry name" value="ABC transporter transmembrane region"/>
    <property type="match status" value="1"/>
</dbReference>
<feature type="transmembrane region" description="Helical" evidence="9">
    <location>
        <begin position="448"/>
        <end position="468"/>
    </location>
</feature>
<dbReference type="InterPro" id="IPR027417">
    <property type="entry name" value="P-loop_NTPase"/>
</dbReference>
<feature type="transmembrane region" description="Helical" evidence="9">
    <location>
        <begin position="425"/>
        <end position="442"/>
    </location>
</feature>
<feature type="transmembrane region" description="Helical" evidence="9">
    <location>
        <begin position="305"/>
        <end position="329"/>
    </location>
</feature>
<dbReference type="RefSeq" id="WP_394843865.1">
    <property type="nucleotide sequence ID" value="NZ_CP089982.1"/>
</dbReference>
<feature type="domain" description="Peptidase C39" evidence="12">
    <location>
        <begin position="15"/>
        <end position="141"/>
    </location>
</feature>
<dbReference type="InterPro" id="IPR011527">
    <property type="entry name" value="ABC1_TM_dom"/>
</dbReference>
<keyword evidence="5" id="KW-0813">Transport</keyword>
<keyword evidence="6 9" id="KW-1133">Transmembrane helix</keyword>
<evidence type="ECO:0000256" key="1">
    <source>
        <dbReference type="ARBA" id="ARBA00004651"/>
    </source>
</evidence>
<dbReference type="PANTHER" id="PTHR24221:SF654">
    <property type="entry name" value="ATP-BINDING CASSETTE SUB-FAMILY B MEMBER 6"/>
    <property type="match status" value="1"/>
</dbReference>
<dbReference type="Gene3D" id="1.20.1560.10">
    <property type="entry name" value="ABC transporter type 1, transmembrane domain"/>
    <property type="match status" value="1"/>
</dbReference>
<dbReference type="InterPro" id="IPR003439">
    <property type="entry name" value="ABC_transporter-like_ATP-bd"/>
</dbReference>
<dbReference type="PROSITE" id="PS50893">
    <property type="entry name" value="ABC_TRANSPORTER_2"/>
    <property type="match status" value="1"/>
</dbReference>
<evidence type="ECO:0000256" key="5">
    <source>
        <dbReference type="ARBA" id="ARBA00022927"/>
    </source>
</evidence>
<evidence type="ECO:0000259" key="11">
    <source>
        <dbReference type="PROSITE" id="PS50929"/>
    </source>
</evidence>
<dbReference type="Proteomes" id="UP001379533">
    <property type="component" value="Chromosome"/>
</dbReference>
<sequence>MGPVRRRFLAPQVIQTSSIDCGPACLTSAFAGYGLDVGYESLRDACQTDVDGTSIDALERVANHLGLVAEQIWVPVDHLTIAEIAPLPAIIVAQKPGGPAHFLLAWRQHLGLFQVMDPAMGRRWVSGTQLASMNFPYEIDIDGEIWRDWASTPEFSHAMHLRLAHVRGDKTLLEAANADPSPISLATLDAATRMVADLVVAGAVRRGHESRDLLASLYAQALVDHAAGASGRSIPELFFSALPLPGGQVRLRGAIVLRFRGRRADGATSTSPEDPLVSETVLRIKKEPRRRPWLEAIRILERDGLLTPTIIGGATLVSAFIAFIEIIMLRALLDIGGRLQGTGQRLVSIALLVGFMLFATTFELWSAVAVRALGRRFELRLRTDFLSKIPRLGDAYFRSRPASDMAHRAHSFYPVRNVPWLAARILRLLTTLAVTLVGLLWLDPAGWHIALGTAATCVVIPWIGQSLLTEKDLNVRVQNGRLAQFNLDALLGLMPIRAHGAERAVRWEHASIVFEWAGACKERLRLTLTIESLQTLATTLLSILVVLGYMRRTAEPGAILLLAYWVLGLPAVGQELALLVRQLPRQHNLLGRLLEPILSEDTESCAASPDLETIHSTAQAPRIRFDDVSVVIGGRTVLDAISLDVAAGEHVAIVGPSGAGKSTLLGLLLGFCGNGAGIRIDDRPLDVKELRKRVVWVDPAVTLWSQPLVDNVRFGTEDREDLPIAPILRQAELLEVLESMPDGLQTNLGEAGRLVSGGEGQRVRLARGMSKAAAGLVLLDEPFRGLERPMREQLARRARNWWTGATLLCVTHDIAEAMNFDRVVVVDDGRIVEQGSPSELLETKGGRFYELLDSERELHEKRWNDPAWRNLHVKQGLIEGRVAGSAANEP</sequence>
<evidence type="ECO:0000256" key="8">
    <source>
        <dbReference type="ARBA" id="ARBA00043264"/>
    </source>
</evidence>
<keyword evidence="14" id="KW-1185">Reference proteome</keyword>
<feature type="domain" description="ABC transmembrane type-1" evidence="11">
    <location>
        <begin position="310"/>
        <end position="547"/>
    </location>
</feature>
<keyword evidence="4 13" id="KW-0067">ATP-binding</keyword>
<comment type="subcellular location">
    <subcellularLocation>
        <location evidence="1">Cell membrane</location>
        <topology evidence="1">Multi-pass membrane protein</topology>
    </subcellularLocation>
</comment>
<evidence type="ECO:0000259" key="10">
    <source>
        <dbReference type="PROSITE" id="PS50893"/>
    </source>
</evidence>
<keyword evidence="8" id="KW-0080">Bacteriocin transport</keyword>
<evidence type="ECO:0000313" key="14">
    <source>
        <dbReference type="Proteomes" id="UP001379533"/>
    </source>
</evidence>
<dbReference type="EMBL" id="CP089982">
    <property type="protein sequence ID" value="WXA93265.1"/>
    <property type="molecule type" value="Genomic_DNA"/>
</dbReference>
<keyword evidence="2 9" id="KW-0812">Transmembrane</keyword>
<gene>
    <name evidence="13" type="ORF">LZC95_43285</name>
</gene>
<dbReference type="PROSITE" id="PS50990">
    <property type="entry name" value="PEPTIDASE_C39"/>
    <property type="match status" value="1"/>
</dbReference>
<evidence type="ECO:0000256" key="9">
    <source>
        <dbReference type="SAM" id="Phobius"/>
    </source>
</evidence>
<evidence type="ECO:0000256" key="2">
    <source>
        <dbReference type="ARBA" id="ARBA00022692"/>
    </source>
</evidence>
<protein>
    <submittedName>
        <fullName evidence="13">ATP-binding cassette domain-containing protein</fullName>
    </submittedName>
</protein>
<keyword evidence="5" id="KW-0653">Protein transport</keyword>
<dbReference type="Pfam" id="PF03412">
    <property type="entry name" value="Peptidase_C39"/>
    <property type="match status" value="1"/>
</dbReference>
<feature type="transmembrane region" description="Helical" evidence="9">
    <location>
        <begin position="533"/>
        <end position="551"/>
    </location>
</feature>
<keyword evidence="7 9" id="KW-0472">Membrane</keyword>
<keyword evidence="3" id="KW-0547">Nucleotide-binding</keyword>
<organism evidence="13 14">
    <name type="scientific">Pendulispora brunnea</name>
    <dbReference type="NCBI Taxonomy" id="2905690"/>
    <lineage>
        <taxon>Bacteria</taxon>
        <taxon>Pseudomonadati</taxon>
        <taxon>Myxococcota</taxon>
        <taxon>Myxococcia</taxon>
        <taxon>Myxococcales</taxon>
        <taxon>Sorangiineae</taxon>
        <taxon>Pendulisporaceae</taxon>
        <taxon>Pendulispora</taxon>
    </lineage>
</organism>
<reference evidence="13 14" key="1">
    <citation type="submission" date="2021-12" db="EMBL/GenBank/DDBJ databases">
        <title>Discovery of the Pendulisporaceae a myxobacterial family with distinct sporulation behavior and unique specialized metabolism.</title>
        <authorList>
            <person name="Garcia R."/>
            <person name="Popoff A."/>
            <person name="Bader C.D."/>
            <person name="Loehr J."/>
            <person name="Walesch S."/>
            <person name="Walt C."/>
            <person name="Boldt J."/>
            <person name="Bunk B."/>
            <person name="Haeckl F.J.F.P.J."/>
            <person name="Gunesch A.P."/>
            <person name="Birkelbach J."/>
            <person name="Nuebel U."/>
            <person name="Pietschmann T."/>
            <person name="Bach T."/>
            <person name="Mueller R."/>
        </authorList>
    </citation>
    <scope>NUCLEOTIDE SEQUENCE [LARGE SCALE GENOMIC DNA]</scope>
    <source>
        <strain evidence="13 14">MSr12523</strain>
    </source>
</reference>
<dbReference type="Gene3D" id="3.40.50.300">
    <property type="entry name" value="P-loop containing nucleotide triphosphate hydrolases"/>
    <property type="match status" value="1"/>
</dbReference>
<dbReference type="InterPro" id="IPR039421">
    <property type="entry name" value="Type_1_exporter"/>
</dbReference>
<dbReference type="InterPro" id="IPR036640">
    <property type="entry name" value="ABC1_TM_sf"/>
</dbReference>
<evidence type="ECO:0000256" key="6">
    <source>
        <dbReference type="ARBA" id="ARBA00022989"/>
    </source>
</evidence>
<name>A0ABZ2K6U9_9BACT</name>
<dbReference type="InterPro" id="IPR003593">
    <property type="entry name" value="AAA+_ATPase"/>
</dbReference>
<accession>A0ABZ2K6U9</accession>
<evidence type="ECO:0000259" key="12">
    <source>
        <dbReference type="PROSITE" id="PS50990"/>
    </source>
</evidence>
<proteinExistence type="predicted"/>
<dbReference type="InterPro" id="IPR005074">
    <property type="entry name" value="Peptidase_C39"/>
</dbReference>
<dbReference type="PROSITE" id="PS50929">
    <property type="entry name" value="ABC_TM1F"/>
    <property type="match status" value="1"/>
</dbReference>
<feature type="domain" description="ABC transporter" evidence="10">
    <location>
        <begin position="623"/>
        <end position="853"/>
    </location>
</feature>
<evidence type="ECO:0000256" key="3">
    <source>
        <dbReference type="ARBA" id="ARBA00022741"/>
    </source>
</evidence>
<feature type="transmembrane region" description="Helical" evidence="9">
    <location>
        <begin position="349"/>
        <end position="373"/>
    </location>
</feature>
<dbReference type="GO" id="GO:0005524">
    <property type="term" value="F:ATP binding"/>
    <property type="evidence" value="ECO:0007669"/>
    <property type="project" value="UniProtKB-KW"/>
</dbReference>
<dbReference type="Pfam" id="PF00005">
    <property type="entry name" value="ABC_tran"/>
    <property type="match status" value="1"/>
</dbReference>
<dbReference type="Gene3D" id="3.90.70.10">
    <property type="entry name" value="Cysteine proteinases"/>
    <property type="match status" value="1"/>
</dbReference>
<dbReference type="SUPFAM" id="SSF52540">
    <property type="entry name" value="P-loop containing nucleoside triphosphate hydrolases"/>
    <property type="match status" value="1"/>
</dbReference>
<evidence type="ECO:0000256" key="4">
    <source>
        <dbReference type="ARBA" id="ARBA00022840"/>
    </source>
</evidence>
<dbReference type="SMART" id="SM00382">
    <property type="entry name" value="AAA"/>
    <property type="match status" value="1"/>
</dbReference>
<dbReference type="PANTHER" id="PTHR24221">
    <property type="entry name" value="ATP-BINDING CASSETTE SUB-FAMILY B"/>
    <property type="match status" value="1"/>
</dbReference>
<evidence type="ECO:0000313" key="13">
    <source>
        <dbReference type="EMBL" id="WXA93265.1"/>
    </source>
</evidence>